<evidence type="ECO:0000256" key="5">
    <source>
        <dbReference type="ARBA" id="ARBA00022833"/>
    </source>
</evidence>
<accession>A0A7V0T5N2</accession>
<organism evidence="9">
    <name type="scientific">candidate division WOR-3 bacterium</name>
    <dbReference type="NCBI Taxonomy" id="2052148"/>
    <lineage>
        <taxon>Bacteria</taxon>
        <taxon>Bacteria division WOR-3</taxon>
    </lineage>
</organism>
<dbReference type="SUPFAM" id="SSF51261">
    <property type="entry name" value="Duplicated hybrid motif"/>
    <property type="match status" value="1"/>
</dbReference>
<dbReference type="PANTHER" id="PTHR21666:SF288">
    <property type="entry name" value="CELL DIVISION PROTEIN YTFB"/>
    <property type="match status" value="1"/>
</dbReference>
<evidence type="ECO:0000256" key="4">
    <source>
        <dbReference type="ARBA" id="ARBA00022801"/>
    </source>
</evidence>
<keyword evidence="6" id="KW-0482">Metalloprotease</keyword>
<keyword evidence="5" id="KW-0862">Zinc</keyword>
<dbReference type="CDD" id="cd12797">
    <property type="entry name" value="M23_peptidase"/>
    <property type="match status" value="1"/>
</dbReference>
<reference evidence="9" key="1">
    <citation type="journal article" date="2020" name="mSystems">
        <title>Genome- and Community-Level Interaction Insights into Carbon Utilization and Element Cycling Functions of Hydrothermarchaeota in Hydrothermal Sediment.</title>
        <authorList>
            <person name="Zhou Z."/>
            <person name="Liu Y."/>
            <person name="Xu W."/>
            <person name="Pan J."/>
            <person name="Luo Z.H."/>
            <person name="Li M."/>
        </authorList>
    </citation>
    <scope>NUCLEOTIDE SEQUENCE [LARGE SCALE GENOMIC DNA]</scope>
    <source>
        <strain evidence="9">SpSt-1182</strain>
    </source>
</reference>
<evidence type="ECO:0000256" key="6">
    <source>
        <dbReference type="ARBA" id="ARBA00023049"/>
    </source>
</evidence>
<dbReference type="Gene3D" id="2.70.70.10">
    <property type="entry name" value="Glucose Permease (Domain IIA)"/>
    <property type="match status" value="1"/>
</dbReference>
<feature type="region of interest" description="Disordered" evidence="7">
    <location>
        <begin position="71"/>
        <end position="91"/>
    </location>
</feature>
<dbReference type="GO" id="GO:0046872">
    <property type="term" value="F:metal ion binding"/>
    <property type="evidence" value="ECO:0007669"/>
    <property type="project" value="UniProtKB-KW"/>
</dbReference>
<dbReference type="Pfam" id="PF01551">
    <property type="entry name" value="Peptidase_M23"/>
    <property type="match status" value="1"/>
</dbReference>
<dbReference type="PANTHER" id="PTHR21666">
    <property type="entry name" value="PEPTIDASE-RELATED"/>
    <property type="match status" value="1"/>
</dbReference>
<comment type="cofactor">
    <cofactor evidence="1">
        <name>Zn(2+)</name>
        <dbReference type="ChEBI" id="CHEBI:29105"/>
    </cofactor>
</comment>
<feature type="region of interest" description="Disordered" evidence="7">
    <location>
        <begin position="1"/>
        <end position="25"/>
    </location>
</feature>
<dbReference type="InterPro" id="IPR050570">
    <property type="entry name" value="Cell_wall_metabolism_enzyme"/>
</dbReference>
<keyword evidence="3" id="KW-0479">Metal-binding</keyword>
<evidence type="ECO:0000313" key="9">
    <source>
        <dbReference type="EMBL" id="HDQ99630.1"/>
    </source>
</evidence>
<comment type="caution">
    <text evidence="9">The sequence shown here is derived from an EMBL/GenBank/DDBJ whole genome shotgun (WGS) entry which is preliminary data.</text>
</comment>
<dbReference type="GO" id="GO:0006508">
    <property type="term" value="P:proteolysis"/>
    <property type="evidence" value="ECO:0007669"/>
    <property type="project" value="UniProtKB-KW"/>
</dbReference>
<keyword evidence="4" id="KW-0378">Hydrolase</keyword>
<dbReference type="InterPro" id="IPR011055">
    <property type="entry name" value="Dup_hybrid_motif"/>
</dbReference>
<dbReference type="AlphaFoldDB" id="A0A7V0T5N2"/>
<evidence type="ECO:0000256" key="3">
    <source>
        <dbReference type="ARBA" id="ARBA00022723"/>
    </source>
</evidence>
<dbReference type="EMBL" id="DSBX01000194">
    <property type="protein sequence ID" value="HDQ99630.1"/>
    <property type="molecule type" value="Genomic_DNA"/>
</dbReference>
<evidence type="ECO:0000259" key="8">
    <source>
        <dbReference type="Pfam" id="PF01551"/>
    </source>
</evidence>
<gene>
    <name evidence="9" type="ORF">ENN51_05020</name>
</gene>
<evidence type="ECO:0000256" key="7">
    <source>
        <dbReference type="SAM" id="MobiDB-lite"/>
    </source>
</evidence>
<feature type="compositionally biased region" description="Polar residues" evidence="7">
    <location>
        <begin position="1"/>
        <end position="10"/>
    </location>
</feature>
<dbReference type="Gene3D" id="3.10.450.350">
    <property type="match status" value="1"/>
</dbReference>
<dbReference type="InterPro" id="IPR016047">
    <property type="entry name" value="M23ase_b-sheet_dom"/>
</dbReference>
<keyword evidence="2" id="KW-0645">Protease</keyword>
<evidence type="ECO:0000256" key="1">
    <source>
        <dbReference type="ARBA" id="ARBA00001947"/>
    </source>
</evidence>
<dbReference type="Proteomes" id="UP000885672">
    <property type="component" value="Unassembled WGS sequence"/>
</dbReference>
<evidence type="ECO:0000256" key="2">
    <source>
        <dbReference type="ARBA" id="ARBA00022670"/>
    </source>
</evidence>
<dbReference type="GO" id="GO:0004222">
    <property type="term" value="F:metalloendopeptidase activity"/>
    <property type="evidence" value="ECO:0007669"/>
    <property type="project" value="TreeGrafter"/>
</dbReference>
<feature type="non-terminal residue" evidence="9">
    <location>
        <position position="1"/>
    </location>
</feature>
<feature type="domain" description="M23ase beta-sheet core" evidence="8">
    <location>
        <begin position="2"/>
        <end position="38"/>
    </location>
</feature>
<name>A0A7V0T5N2_UNCW3</name>
<sequence>SGRSVRQGQTVGYVGMTGDATGPHLHFETRVGGKSVNPLTLIPPRAEPVAAAYRAEFDALRDRLKSEIERAWQPAPEAMPSDSAVDPADRS</sequence>
<proteinExistence type="predicted"/>
<protein>
    <recommendedName>
        <fullName evidence="8">M23ase beta-sheet core domain-containing protein</fullName>
    </recommendedName>
</protein>